<feature type="domain" description="M23ase beta-sheet core" evidence="3">
    <location>
        <begin position="190"/>
        <end position="285"/>
    </location>
</feature>
<evidence type="ECO:0000313" key="4">
    <source>
        <dbReference type="EMBL" id="KAB1063145.1"/>
    </source>
</evidence>
<accession>A0A6N6M291</accession>
<keyword evidence="2" id="KW-0472">Membrane</keyword>
<evidence type="ECO:0000256" key="2">
    <source>
        <dbReference type="SAM" id="Phobius"/>
    </source>
</evidence>
<comment type="caution">
    <text evidence="4">The sequence shown here is derived from an EMBL/GenBank/DDBJ whole genome shotgun (WGS) entry which is preliminary data.</text>
</comment>
<dbReference type="SUPFAM" id="SSF51261">
    <property type="entry name" value="Duplicated hybrid motif"/>
    <property type="match status" value="1"/>
</dbReference>
<dbReference type="AlphaFoldDB" id="A0A6N6M291"/>
<evidence type="ECO:0000256" key="1">
    <source>
        <dbReference type="ARBA" id="ARBA00022729"/>
    </source>
</evidence>
<sequence length="291" mass="32365">MNQDTEDDKPKKKVYKKLKNKYRLVILNDDTFEERLSFRLTPLNVFTYVGLLVIILITAVTTIIAFTPLREYIPGYSDIKTKRNAAYAVLKADSLQQELNMRESYISNLRIILSGGVPVDSVSQAQDTNINVESIEDTRTPADSSLRQNVEKAEKYTINSALSPNNTGGAYLFFTPVKGTVTASYNTDEEHFGVDVATKDNESIKAVLDGTVIFSGWTTDDGYVLQIQHRNNLVSVYKHCSVLLKKSGESVKAGDAIAIVGNTGENTTGPHLHFELWENGSALNPELYINF</sequence>
<dbReference type="Gene3D" id="2.70.70.10">
    <property type="entry name" value="Glucose Permease (Domain IIA)"/>
    <property type="match status" value="1"/>
</dbReference>
<dbReference type="Proteomes" id="UP000435357">
    <property type="component" value="Unassembled WGS sequence"/>
</dbReference>
<dbReference type="PANTHER" id="PTHR21666:SF289">
    <property type="entry name" value="L-ALA--D-GLU ENDOPEPTIDASE"/>
    <property type="match status" value="1"/>
</dbReference>
<keyword evidence="2" id="KW-1133">Transmembrane helix</keyword>
<evidence type="ECO:0000313" key="5">
    <source>
        <dbReference type="Proteomes" id="UP000435357"/>
    </source>
</evidence>
<dbReference type="InterPro" id="IPR050570">
    <property type="entry name" value="Cell_wall_metabolism_enzyme"/>
</dbReference>
<feature type="transmembrane region" description="Helical" evidence="2">
    <location>
        <begin position="45"/>
        <end position="66"/>
    </location>
</feature>
<dbReference type="OrthoDB" id="9814377at2"/>
<dbReference type="Pfam" id="PF01551">
    <property type="entry name" value="Peptidase_M23"/>
    <property type="match status" value="1"/>
</dbReference>
<dbReference type="RefSeq" id="WP_151169157.1">
    <property type="nucleotide sequence ID" value="NZ_WACR01000009.1"/>
</dbReference>
<reference evidence="4 5" key="1">
    <citation type="submission" date="2019-09" db="EMBL/GenBank/DDBJ databases">
        <title>Genomes of Cryomorphaceae.</title>
        <authorList>
            <person name="Bowman J.P."/>
        </authorList>
    </citation>
    <scope>NUCLEOTIDE SEQUENCE [LARGE SCALE GENOMIC DNA]</scope>
    <source>
        <strain evidence="4 5">KCTC 52047</strain>
    </source>
</reference>
<dbReference type="CDD" id="cd12797">
    <property type="entry name" value="M23_peptidase"/>
    <property type="match status" value="1"/>
</dbReference>
<proteinExistence type="predicted"/>
<dbReference type="GO" id="GO:0004222">
    <property type="term" value="F:metalloendopeptidase activity"/>
    <property type="evidence" value="ECO:0007669"/>
    <property type="project" value="TreeGrafter"/>
</dbReference>
<dbReference type="InterPro" id="IPR016047">
    <property type="entry name" value="M23ase_b-sheet_dom"/>
</dbReference>
<dbReference type="PANTHER" id="PTHR21666">
    <property type="entry name" value="PEPTIDASE-RELATED"/>
    <property type="match status" value="1"/>
</dbReference>
<keyword evidence="2" id="KW-0812">Transmembrane</keyword>
<gene>
    <name evidence="4" type="ORF">F3059_10890</name>
</gene>
<keyword evidence="5" id="KW-1185">Reference proteome</keyword>
<dbReference type="InterPro" id="IPR011055">
    <property type="entry name" value="Dup_hybrid_motif"/>
</dbReference>
<organism evidence="4 5">
    <name type="scientific">Salibacter halophilus</name>
    <dbReference type="NCBI Taxonomy" id="1803916"/>
    <lineage>
        <taxon>Bacteria</taxon>
        <taxon>Pseudomonadati</taxon>
        <taxon>Bacteroidota</taxon>
        <taxon>Flavobacteriia</taxon>
        <taxon>Flavobacteriales</taxon>
        <taxon>Salibacteraceae</taxon>
        <taxon>Salibacter</taxon>
    </lineage>
</organism>
<evidence type="ECO:0000259" key="3">
    <source>
        <dbReference type="Pfam" id="PF01551"/>
    </source>
</evidence>
<keyword evidence="1" id="KW-0732">Signal</keyword>
<name>A0A6N6M291_9FLAO</name>
<dbReference type="EMBL" id="WACR01000009">
    <property type="protein sequence ID" value="KAB1063145.1"/>
    <property type="molecule type" value="Genomic_DNA"/>
</dbReference>
<protein>
    <submittedName>
        <fullName evidence="4">M23 family metallopeptidase</fullName>
    </submittedName>
</protein>